<sequence length="85" mass="9491">MWTLHRDERYLGKGRSQIADDAIPSRPLAVCLSVYLSFPPISHILFAQAKKTGKGGIKVPILYPQQEVLRVSIARRSGSQQLHPP</sequence>
<organism evidence="2">
    <name type="scientific">Arthroderma gypseum (strain ATCC MYA-4604 / CBS 118893)</name>
    <name type="common">Microsporum gypseum</name>
    <dbReference type="NCBI Taxonomy" id="535722"/>
    <lineage>
        <taxon>Eukaryota</taxon>
        <taxon>Fungi</taxon>
        <taxon>Dikarya</taxon>
        <taxon>Ascomycota</taxon>
        <taxon>Pezizomycotina</taxon>
        <taxon>Eurotiomycetes</taxon>
        <taxon>Eurotiomycetidae</taxon>
        <taxon>Onygenales</taxon>
        <taxon>Arthrodermataceae</taxon>
        <taxon>Nannizzia</taxon>
    </lineage>
</organism>
<protein>
    <submittedName>
        <fullName evidence="1">Uncharacterized protein</fullName>
    </submittedName>
</protein>
<evidence type="ECO:0000313" key="2">
    <source>
        <dbReference type="Proteomes" id="UP000002669"/>
    </source>
</evidence>
<name>E4UZW3_ARTGP</name>
<dbReference type="InParanoid" id="E4UZW3"/>
<gene>
    <name evidence="1" type="ORF">MGYG_05901</name>
</gene>
<evidence type="ECO:0000313" key="1">
    <source>
        <dbReference type="EMBL" id="EFR02900.1"/>
    </source>
</evidence>
<reference evidence="2" key="1">
    <citation type="journal article" date="2012" name="MBio">
        <title>Comparative genome analysis of Trichophyton rubrum and related dermatophytes reveals candidate genes involved in infection.</title>
        <authorList>
            <person name="Martinez D.A."/>
            <person name="Oliver B.G."/>
            <person name="Graeser Y."/>
            <person name="Goldberg J.M."/>
            <person name="Li W."/>
            <person name="Martinez-Rossi N.M."/>
            <person name="Monod M."/>
            <person name="Shelest E."/>
            <person name="Barton R.C."/>
            <person name="Birch E."/>
            <person name="Brakhage A.A."/>
            <person name="Chen Z."/>
            <person name="Gurr S.J."/>
            <person name="Heiman D."/>
            <person name="Heitman J."/>
            <person name="Kosti I."/>
            <person name="Rossi A."/>
            <person name="Saif S."/>
            <person name="Samalova M."/>
            <person name="Saunders C.W."/>
            <person name="Shea T."/>
            <person name="Summerbell R.C."/>
            <person name="Xu J."/>
            <person name="Young S."/>
            <person name="Zeng Q."/>
            <person name="Birren B.W."/>
            <person name="Cuomo C.A."/>
            <person name="White T.C."/>
        </authorList>
    </citation>
    <scope>NUCLEOTIDE SEQUENCE [LARGE SCALE GENOMIC DNA]</scope>
    <source>
        <strain evidence="2">ATCC MYA-4604 / CBS 118893</strain>
    </source>
</reference>
<dbReference type="HOGENOM" id="CLU_2512208_0_0_1"/>
<dbReference type="RefSeq" id="XP_003171354.1">
    <property type="nucleotide sequence ID" value="XM_003171306.1"/>
</dbReference>
<dbReference type="GeneID" id="10026605"/>
<dbReference type="Proteomes" id="UP000002669">
    <property type="component" value="Unassembled WGS sequence"/>
</dbReference>
<dbReference type="EMBL" id="DS989826">
    <property type="protein sequence ID" value="EFR02900.1"/>
    <property type="molecule type" value="Genomic_DNA"/>
</dbReference>
<keyword evidence="2" id="KW-1185">Reference proteome</keyword>
<dbReference type="VEuPathDB" id="FungiDB:MGYG_05901"/>
<proteinExistence type="predicted"/>
<dbReference type="AlphaFoldDB" id="E4UZW3"/>
<accession>E4UZW3</accession>